<protein>
    <submittedName>
        <fullName evidence="3">Methyltransferase FkbM family</fullName>
    </submittedName>
</protein>
<evidence type="ECO:0000313" key="3">
    <source>
        <dbReference type="EMBL" id="ABG52806.1"/>
    </source>
</evidence>
<name>Q10Y68_TRIEI</name>
<dbReference type="SUPFAM" id="SSF48452">
    <property type="entry name" value="TPR-like"/>
    <property type="match status" value="1"/>
</dbReference>
<evidence type="ECO:0000256" key="1">
    <source>
        <dbReference type="PROSITE-ProRule" id="PRU00339"/>
    </source>
</evidence>
<feature type="repeat" description="TPR" evidence="1">
    <location>
        <begin position="276"/>
        <end position="309"/>
    </location>
</feature>
<dbReference type="EMBL" id="CP000393">
    <property type="protein sequence ID" value="ABG52806.1"/>
    <property type="molecule type" value="Genomic_DNA"/>
</dbReference>
<dbReference type="NCBIfam" id="TIGR01444">
    <property type="entry name" value="fkbM_fam"/>
    <property type="match status" value="1"/>
</dbReference>
<dbReference type="OrthoDB" id="5430802at2"/>
<dbReference type="Gene3D" id="3.40.50.150">
    <property type="entry name" value="Vaccinia Virus protein VP39"/>
    <property type="match status" value="3"/>
</dbReference>
<sequence length="569" mass="65908">MTNLNYLETSGWLKSLKEGKSIDYNSNPLPWYSYPAIEFIEDKLKSDFRVFEYGSGQSTLWYAQRVKEVISVEHNPDYFCQIKSYTPENVILSLLEDQEKYAAEINRYNDSYFDIIVIDGINRGRCAELCYRKLTANGLIIFDNSDREESDASLEFLQERKFKRLDFYGLLPTQKYKICTSIFWQDEELFNRASLPSKKNSCLGISLGQVEAINKRKNKNKASQDNQILACYEAIKNQPYFAEAYQRLGDMCYSQGQIEKSIRSYKKAIELQPDLAVVYAKLGKIYYQKSQLQEAIAYYQKVITLEPKSADIYWGISQILQQQGRLSEANIYRQKALETERDLTVKSFALNQLDLKLAPYLTWENGFFIEAGANDGISQSNTLYFEKYKNWQGILIEAIPELAEKCRVNRSKSVVENYALVPFDYGQDYIKLYYCNLMSFVDGAMKSEEEKKVHLKAGCQVQNINHSYEINVPATTLTAIIDKYGVENIDLFSLDVEGFELGVLQGIDFDKYQPKFMLIEVRLRDRKTIDSFLKPLYEPIAVLSDSINQTLPERSYQDILYKATNIKSR</sequence>
<feature type="domain" description="Methyltransferase FkbM" evidence="2">
    <location>
        <begin position="371"/>
        <end position="525"/>
    </location>
</feature>
<dbReference type="PROSITE" id="PS50293">
    <property type="entry name" value="TPR_REGION"/>
    <property type="match status" value="2"/>
</dbReference>
<dbReference type="InterPro" id="IPR006342">
    <property type="entry name" value="FkbM_mtfrase"/>
</dbReference>
<accession>Q10Y68</accession>
<dbReference type="PANTHER" id="PTHR34009">
    <property type="entry name" value="PROTEIN STAR"/>
    <property type="match status" value="1"/>
</dbReference>
<dbReference type="Gene3D" id="1.25.40.10">
    <property type="entry name" value="Tetratricopeptide repeat domain"/>
    <property type="match status" value="1"/>
</dbReference>
<gene>
    <name evidence="3" type="ordered locus">Tery_3754</name>
</gene>
<dbReference type="Pfam" id="PF13414">
    <property type="entry name" value="TPR_11"/>
    <property type="match status" value="1"/>
</dbReference>
<dbReference type="PANTHER" id="PTHR34009:SF2">
    <property type="entry name" value="PROTEIN STAR"/>
    <property type="match status" value="1"/>
</dbReference>
<dbReference type="InterPro" id="IPR029063">
    <property type="entry name" value="SAM-dependent_MTases_sf"/>
</dbReference>
<dbReference type="GO" id="GO:0006888">
    <property type="term" value="P:endoplasmic reticulum to Golgi vesicle-mediated transport"/>
    <property type="evidence" value="ECO:0007669"/>
    <property type="project" value="TreeGrafter"/>
</dbReference>
<dbReference type="RefSeq" id="WP_011613137.1">
    <property type="nucleotide sequence ID" value="NC_008312.1"/>
</dbReference>
<dbReference type="SUPFAM" id="SSF53335">
    <property type="entry name" value="S-adenosyl-L-methionine-dependent methyltransferases"/>
    <property type="match status" value="2"/>
</dbReference>
<dbReference type="STRING" id="203124.Tery_3754"/>
<evidence type="ECO:0000259" key="2">
    <source>
        <dbReference type="Pfam" id="PF05050"/>
    </source>
</evidence>
<dbReference type="SMART" id="SM00028">
    <property type="entry name" value="TPR"/>
    <property type="match status" value="3"/>
</dbReference>
<dbReference type="GO" id="GO:0016197">
    <property type="term" value="P:endosomal transport"/>
    <property type="evidence" value="ECO:0007669"/>
    <property type="project" value="TreeGrafter"/>
</dbReference>
<reference evidence="3" key="1">
    <citation type="submission" date="2006-06" db="EMBL/GenBank/DDBJ databases">
        <title>Complete sequence of Trichodesmium erythraeum IMS101.</title>
        <authorList>
            <consortium name="US DOE Joint Genome Institute"/>
            <person name="Copeland A."/>
            <person name="Lucas S."/>
            <person name="Lapidus A."/>
            <person name="Barry K."/>
            <person name="Detter J.C."/>
            <person name="Glavina del Rio T."/>
            <person name="Hammon N."/>
            <person name="Israni S."/>
            <person name="Dalin E."/>
            <person name="Tice H."/>
            <person name="Pitluck S."/>
            <person name="Kiss H."/>
            <person name="Munk A.C."/>
            <person name="Brettin T."/>
            <person name="Bruce D."/>
            <person name="Han C."/>
            <person name="Tapia R."/>
            <person name="Gilna P."/>
            <person name="Schmutz J."/>
            <person name="Larimer F."/>
            <person name="Land M."/>
            <person name="Hauser L."/>
            <person name="Kyrpides N."/>
            <person name="Kim E."/>
            <person name="Richardson P."/>
        </authorList>
    </citation>
    <scope>NUCLEOTIDE SEQUENCE [LARGE SCALE GENOMIC DNA]</scope>
    <source>
        <strain evidence="3">IMS101</strain>
    </source>
</reference>
<dbReference type="InterPro" id="IPR019734">
    <property type="entry name" value="TPR_rpt"/>
</dbReference>
<organism evidence="3">
    <name type="scientific">Trichodesmium erythraeum (strain IMS101)</name>
    <dbReference type="NCBI Taxonomy" id="203124"/>
    <lineage>
        <taxon>Bacteria</taxon>
        <taxon>Bacillati</taxon>
        <taxon>Cyanobacteriota</taxon>
        <taxon>Cyanophyceae</taxon>
        <taxon>Oscillatoriophycideae</taxon>
        <taxon>Oscillatoriales</taxon>
        <taxon>Microcoleaceae</taxon>
        <taxon>Trichodesmium</taxon>
    </lineage>
</organism>
<dbReference type="InterPro" id="IPR053202">
    <property type="entry name" value="EGF_Rcpt_Signaling_Reg"/>
</dbReference>
<dbReference type="InterPro" id="IPR011990">
    <property type="entry name" value="TPR-like_helical_dom_sf"/>
</dbReference>
<dbReference type="GO" id="GO:0005737">
    <property type="term" value="C:cytoplasm"/>
    <property type="evidence" value="ECO:0007669"/>
    <property type="project" value="GOC"/>
</dbReference>
<keyword evidence="1" id="KW-0802">TPR repeat</keyword>
<dbReference type="AlphaFoldDB" id="Q10Y68"/>
<dbReference type="GO" id="GO:0005886">
    <property type="term" value="C:plasma membrane"/>
    <property type="evidence" value="ECO:0007669"/>
    <property type="project" value="TreeGrafter"/>
</dbReference>
<dbReference type="GO" id="GO:0008168">
    <property type="term" value="F:methyltransferase activity"/>
    <property type="evidence" value="ECO:0007669"/>
    <property type="project" value="UniProtKB-KW"/>
</dbReference>
<dbReference type="HOGENOM" id="CLU_478907_0_0_3"/>
<proteinExistence type="predicted"/>
<dbReference type="GO" id="GO:0032259">
    <property type="term" value="P:methylation"/>
    <property type="evidence" value="ECO:0007669"/>
    <property type="project" value="UniProtKB-KW"/>
</dbReference>
<dbReference type="KEGG" id="ter:Tery_3754"/>
<dbReference type="Pfam" id="PF05050">
    <property type="entry name" value="Methyltransf_21"/>
    <property type="match status" value="1"/>
</dbReference>
<dbReference type="eggNOG" id="COG0457">
    <property type="taxonomic scope" value="Bacteria"/>
</dbReference>
<feature type="repeat" description="TPR" evidence="1">
    <location>
        <begin position="242"/>
        <end position="275"/>
    </location>
</feature>
<keyword evidence="3" id="KW-0808">Transferase</keyword>
<dbReference type="PROSITE" id="PS50005">
    <property type="entry name" value="TPR"/>
    <property type="match status" value="2"/>
</dbReference>
<keyword evidence="3" id="KW-0489">Methyltransferase</keyword>